<dbReference type="InterPro" id="IPR000719">
    <property type="entry name" value="Prot_kinase_dom"/>
</dbReference>
<keyword evidence="1" id="KW-0808">Transferase</keyword>
<evidence type="ECO:0000256" key="3">
    <source>
        <dbReference type="ARBA" id="ARBA00022777"/>
    </source>
</evidence>
<dbReference type="InterPro" id="IPR008266">
    <property type="entry name" value="Tyr_kinase_AS"/>
</dbReference>
<dbReference type="GO" id="GO:0004713">
    <property type="term" value="F:protein tyrosine kinase activity"/>
    <property type="evidence" value="ECO:0007669"/>
    <property type="project" value="InterPro"/>
</dbReference>
<dbReference type="SUPFAM" id="SSF56112">
    <property type="entry name" value="Protein kinase-like (PK-like)"/>
    <property type="match status" value="1"/>
</dbReference>
<dbReference type="PANTHER" id="PTHR43289">
    <property type="entry name" value="MITOGEN-ACTIVATED PROTEIN KINASE KINASE KINASE 20-RELATED"/>
    <property type="match status" value="1"/>
</dbReference>
<organism evidence="8 9">
    <name type="scientific">Actibacterium pelagium</name>
    <dbReference type="NCBI Taxonomy" id="2029103"/>
    <lineage>
        <taxon>Bacteria</taxon>
        <taxon>Pseudomonadati</taxon>
        <taxon>Pseudomonadota</taxon>
        <taxon>Alphaproteobacteria</taxon>
        <taxon>Rhodobacterales</taxon>
        <taxon>Roseobacteraceae</taxon>
        <taxon>Actibacterium</taxon>
    </lineage>
</organism>
<keyword evidence="2 5" id="KW-0547">Nucleotide-binding</keyword>
<keyword evidence="4 5" id="KW-0067">ATP-binding</keyword>
<feature type="binding site" evidence="5">
    <location>
        <position position="60"/>
    </location>
    <ligand>
        <name>ATP</name>
        <dbReference type="ChEBI" id="CHEBI:30616"/>
    </ligand>
</feature>
<reference evidence="8" key="1">
    <citation type="journal article" date="2014" name="Int. J. Syst. Evol. Microbiol.">
        <title>Complete genome sequence of Corynebacterium casei LMG S-19264T (=DSM 44701T), isolated from a smear-ripened cheese.</title>
        <authorList>
            <consortium name="US DOE Joint Genome Institute (JGI-PGF)"/>
            <person name="Walter F."/>
            <person name="Albersmeier A."/>
            <person name="Kalinowski J."/>
            <person name="Ruckert C."/>
        </authorList>
    </citation>
    <scope>NUCLEOTIDE SEQUENCE</scope>
    <source>
        <strain evidence="8">CGMCC 1.16012</strain>
    </source>
</reference>
<keyword evidence="9" id="KW-1185">Reference proteome</keyword>
<dbReference type="InterPro" id="IPR020635">
    <property type="entry name" value="Tyr_kinase_cat_dom"/>
</dbReference>
<dbReference type="Gene3D" id="3.30.200.20">
    <property type="entry name" value="Phosphorylase Kinase, domain 1"/>
    <property type="match status" value="1"/>
</dbReference>
<proteinExistence type="predicted"/>
<dbReference type="PROSITE" id="PS00107">
    <property type="entry name" value="PROTEIN_KINASE_ATP"/>
    <property type="match status" value="1"/>
</dbReference>
<evidence type="ECO:0000256" key="1">
    <source>
        <dbReference type="ARBA" id="ARBA00022679"/>
    </source>
</evidence>
<dbReference type="CDD" id="cd14014">
    <property type="entry name" value="STKc_PknB_like"/>
    <property type="match status" value="1"/>
</dbReference>
<dbReference type="PROSITE" id="PS00109">
    <property type="entry name" value="PROTEIN_KINASE_TYR"/>
    <property type="match status" value="1"/>
</dbReference>
<sequence>MELRAKTEAEEWPENFEQALPIGTEMLEGQFTITEHLGAGGFGITYRATDNALGRDIVIKECFFEDYCYREDNQVLPLRATFEKSIRAIVKMFMREAQSLAKLRHPNIVGVHRVFEENGTAYMVLDLIEGSDFYELTENPPPTNEIKRILLQLLDAIDQVHKHGLLHRDIAPDNILLDSKGAPVLIDFGAAKGDANHHTRKATSVMVVKDGYSPYEFYEAGRDQNQSSDLYALGATFYHLLTGKAPANSQLRLLELAGDQPDPSPPLAGRISGYDQAFLEAIDKAMQVHPKDRMQSASQWRDMIAGSVTELQRPTSAPRKPLPELGADFERELTRIVERTNEEVRKSKKLRKQKKPVDKAPEPRKQPEWVEEFNQETYARRAEQKKRRSAPQPQEEAATPQAGGADIGMGIGPANQEVNWIERAQEKRERELLGREQNIEESLHQPQNPEDPTFDAVPTPAAASRANWTLRAYAGLVITVGAMFYFTGF</sequence>
<dbReference type="SMART" id="SM00219">
    <property type="entry name" value="TyrKc"/>
    <property type="match status" value="1"/>
</dbReference>
<dbReference type="OrthoDB" id="9801841at2"/>
<comment type="caution">
    <text evidence="8">The sequence shown here is derived from an EMBL/GenBank/DDBJ whole genome shotgun (WGS) entry which is preliminary data.</text>
</comment>
<evidence type="ECO:0000256" key="2">
    <source>
        <dbReference type="ARBA" id="ARBA00022741"/>
    </source>
</evidence>
<feature type="compositionally biased region" description="Basic and acidic residues" evidence="6">
    <location>
        <begin position="355"/>
        <end position="368"/>
    </location>
</feature>
<dbReference type="Proteomes" id="UP000606730">
    <property type="component" value="Unassembled WGS sequence"/>
</dbReference>
<evidence type="ECO:0000313" key="9">
    <source>
        <dbReference type="Proteomes" id="UP000606730"/>
    </source>
</evidence>
<dbReference type="GO" id="GO:0005524">
    <property type="term" value="F:ATP binding"/>
    <property type="evidence" value="ECO:0007669"/>
    <property type="project" value="UniProtKB-UniRule"/>
</dbReference>
<evidence type="ECO:0000256" key="5">
    <source>
        <dbReference type="PROSITE-ProRule" id="PRU10141"/>
    </source>
</evidence>
<gene>
    <name evidence="8" type="ORF">GCM10011517_17260</name>
</gene>
<dbReference type="GO" id="GO:0004674">
    <property type="term" value="F:protein serine/threonine kinase activity"/>
    <property type="evidence" value="ECO:0007669"/>
    <property type="project" value="TreeGrafter"/>
</dbReference>
<evidence type="ECO:0000313" key="8">
    <source>
        <dbReference type="EMBL" id="GGE50025.1"/>
    </source>
</evidence>
<dbReference type="AlphaFoldDB" id="A0A917AH18"/>
<feature type="domain" description="Protein kinase" evidence="7">
    <location>
        <begin position="31"/>
        <end position="305"/>
    </location>
</feature>
<dbReference type="PROSITE" id="PS50011">
    <property type="entry name" value="PROTEIN_KINASE_DOM"/>
    <property type="match status" value="1"/>
</dbReference>
<name>A0A917AH18_9RHOB</name>
<evidence type="ECO:0000256" key="6">
    <source>
        <dbReference type="SAM" id="MobiDB-lite"/>
    </source>
</evidence>
<dbReference type="PANTHER" id="PTHR43289:SF6">
    <property type="entry name" value="SERINE_THREONINE-PROTEIN KINASE NEKL-3"/>
    <property type="match status" value="1"/>
</dbReference>
<feature type="region of interest" description="Disordered" evidence="6">
    <location>
        <begin position="343"/>
        <end position="412"/>
    </location>
</feature>
<protein>
    <recommendedName>
        <fullName evidence="7">Protein kinase domain-containing protein</fullName>
    </recommendedName>
</protein>
<dbReference type="RefSeq" id="WP_143226532.1">
    <property type="nucleotide sequence ID" value="NZ_BMKN01000002.1"/>
</dbReference>
<dbReference type="InterPro" id="IPR011009">
    <property type="entry name" value="Kinase-like_dom_sf"/>
</dbReference>
<reference evidence="8" key="2">
    <citation type="submission" date="2020-09" db="EMBL/GenBank/DDBJ databases">
        <authorList>
            <person name="Sun Q."/>
            <person name="Zhou Y."/>
        </authorList>
    </citation>
    <scope>NUCLEOTIDE SEQUENCE</scope>
    <source>
        <strain evidence="8">CGMCC 1.16012</strain>
    </source>
</reference>
<keyword evidence="3" id="KW-0418">Kinase</keyword>
<accession>A0A917AH18</accession>
<dbReference type="InterPro" id="IPR017441">
    <property type="entry name" value="Protein_kinase_ATP_BS"/>
</dbReference>
<dbReference type="Pfam" id="PF00069">
    <property type="entry name" value="Pkinase"/>
    <property type="match status" value="1"/>
</dbReference>
<dbReference type="EMBL" id="BMKN01000002">
    <property type="protein sequence ID" value="GGE50025.1"/>
    <property type="molecule type" value="Genomic_DNA"/>
</dbReference>
<dbReference type="Gene3D" id="1.10.510.10">
    <property type="entry name" value="Transferase(Phosphotransferase) domain 1"/>
    <property type="match status" value="1"/>
</dbReference>
<evidence type="ECO:0000259" key="7">
    <source>
        <dbReference type="PROSITE" id="PS50011"/>
    </source>
</evidence>
<evidence type="ECO:0000256" key="4">
    <source>
        <dbReference type="ARBA" id="ARBA00022840"/>
    </source>
</evidence>